<dbReference type="AlphaFoldDB" id="A0AAP0RJR0"/>
<dbReference type="InterPro" id="IPR007942">
    <property type="entry name" value="PLipase-like"/>
</dbReference>
<accession>A0AAP0RJR0</accession>
<protein>
    <submittedName>
        <fullName evidence="1">Uncharacterized protein</fullName>
    </submittedName>
</protein>
<organism evidence="1 2">
    <name type="scientific">Liquidambar formosana</name>
    <name type="common">Formosan gum</name>
    <dbReference type="NCBI Taxonomy" id="63359"/>
    <lineage>
        <taxon>Eukaryota</taxon>
        <taxon>Viridiplantae</taxon>
        <taxon>Streptophyta</taxon>
        <taxon>Embryophyta</taxon>
        <taxon>Tracheophyta</taxon>
        <taxon>Spermatophyta</taxon>
        <taxon>Magnoliopsida</taxon>
        <taxon>eudicotyledons</taxon>
        <taxon>Gunneridae</taxon>
        <taxon>Pentapetalae</taxon>
        <taxon>Saxifragales</taxon>
        <taxon>Altingiaceae</taxon>
        <taxon>Liquidambar</taxon>
    </lineage>
</organism>
<name>A0AAP0RJR0_LIQFO</name>
<evidence type="ECO:0000313" key="2">
    <source>
        <dbReference type="Proteomes" id="UP001415857"/>
    </source>
</evidence>
<sequence>MWVHAEAIPLLSRVYDRYGDMFSESTLRSCSFLTVAAESLVKCLALLERCSVRVLRAEDKALIKATLDDLESINVNVGWLRNHYDGVITMMGDFATIERLEKQLEEVKARIGRSSTFPGAVAALDDAIITGLL</sequence>
<proteinExistence type="predicted"/>
<keyword evidence="2" id="KW-1185">Reference proteome</keyword>
<dbReference type="Pfam" id="PF05278">
    <property type="entry name" value="PEARLI-4"/>
    <property type="match status" value="1"/>
</dbReference>
<comment type="caution">
    <text evidence="1">The sequence shown here is derived from an EMBL/GenBank/DDBJ whole genome shotgun (WGS) entry which is preliminary data.</text>
</comment>
<dbReference type="EMBL" id="JBBPBK010000008">
    <property type="protein sequence ID" value="KAK9279344.1"/>
    <property type="molecule type" value="Genomic_DNA"/>
</dbReference>
<gene>
    <name evidence="1" type="ORF">L1049_013023</name>
</gene>
<reference evidence="1 2" key="1">
    <citation type="journal article" date="2024" name="Plant J.">
        <title>Genome sequences and population genomics reveal climatic adaptation and genomic divergence between two closely related sweetgum species.</title>
        <authorList>
            <person name="Xu W.Q."/>
            <person name="Ren C.Q."/>
            <person name="Zhang X.Y."/>
            <person name="Comes H.P."/>
            <person name="Liu X.H."/>
            <person name="Li Y.G."/>
            <person name="Kettle C.J."/>
            <person name="Jalonen R."/>
            <person name="Gaisberger H."/>
            <person name="Ma Y.Z."/>
            <person name="Qiu Y.X."/>
        </authorList>
    </citation>
    <scope>NUCLEOTIDE SEQUENCE [LARGE SCALE GENOMIC DNA]</scope>
    <source>
        <strain evidence="1">Hangzhou</strain>
    </source>
</reference>
<dbReference type="Proteomes" id="UP001415857">
    <property type="component" value="Unassembled WGS sequence"/>
</dbReference>
<evidence type="ECO:0000313" key="1">
    <source>
        <dbReference type="EMBL" id="KAK9279344.1"/>
    </source>
</evidence>